<name>A0A1W1Z2W6_9FLAO</name>
<evidence type="ECO:0000313" key="1">
    <source>
        <dbReference type="EMBL" id="SMC42827.1"/>
    </source>
</evidence>
<reference evidence="1 2" key="1">
    <citation type="submission" date="2017-04" db="EMBL/GenBank/DDBJ databases">
        <authorList>
            <person name="Afonso C.L."/>
            <person name="Miller P.J."/>
            <person name="Scott M.A."/>
            <person name="Spackman E."/>
            <person name="Goraichik I."/>
            <person name="Dimitrov K.M."/>
            <person name="Suarez D.L."/>
            <person name="Swayne D.E."/>
        </authorList>
    </citation>
    <scope>NUCLEOTIDE SEQUENCE [LARGE SCALE GENOMIC DNA]</scope>
    <source>
        <strain evidence="1 2">DSM 21164</strain>
    </source>
</reference>
<keyword evidence="2" id="KW-1185">Reference proteome</keyword>
<dbReference type="STRING" id="504486.SAMN05660703_1088"/>
<sequence length="121" mass="14310">MKNNKEILDEFGEILITNVFDSSYELINNSIATFKNTEGYKNLFNNITLEGKKEFDSIIFDRLHGALFNFLKIFEENEKFKIVYEENGEQINLVEISEMLKSEIFHEDGWIARFSKEINRN</sequence>
<dbReference type="OrthoDB" id="1436888at2"/>
<dbReference type="AlphaFoldDB" id="A0A1W1Z2W6"/>
<accession>A0A1W1Z2W6</accession>
<protein>
    <submittedName>
        <fullName evidence="1">Uncharacterized protein</fullName>
    </submittedName>
</protein>
<evidence type="ECO:0000313" key="2">
    <source>
        <dbReference type="Proteomes" id="UP000192360"/>
    </source>
</evidence>
<proteinExistence type="predicted"/>
<organism evidence="1 2">
    <name type="scientific">Cellulophaga tyrosinoxydans</name>
    <dbReference type="NCBI Taxonomy" id="504486"/>
    <lineage>
        <taxon>Bacteria</taxon>
        <taxon>Pseudomonadati</taxon>
        <taxon>Bacteroidota</taxon>
        <taxon>Flavobacteriia</taxon>
        <taxon>Flavobacteriales</taxon>
        <taxon>Flavobacteriaceae</taxon>
        <taxon>Cellulophaga</taxon>
    </lineage>
</organism>
<dbReference type="EMBL" id="FWXO01000001">
    <property type="protein sequence ID" value="SMC42827.1"/>
    <property type="molecule type" value="Genomic_DNA"/>
</dbReference>
<gene>
    <name evidence="1" type="ORF">SAMN05660703_1088</name>
</gene>
<dbReference type="RefSeq" id="WP_084060362.1">
    <property type="nucleotide sequence ID" value="NZ_FWXO01000001.1"/>
</dbReference>
<dbReference type="Proteomes" id="UP000192360">
    <property type="component" value="Unassembled WGS sequence"/>
</dbReference>